<dbReference type="PROSITE" id="PS50158">
    <property type="entry name" value="ZF_CCHC"/>
    <property type="match status" value="1"/>
</dbReference>
<protein>
    <recommendedName>
        <fullName evidence="3">CCHC-type domain-containing protein</fullName>
    </recommendedName>
</protein>
<evidence type="ECO:0000256" key="2">
    <source>
        <dbReference type="SAM" id="Coils"/>
    </source>
</evidence>
<keyword evidence="1" id="KW-0863">Zinc-finger</keyword>
<dbReference type="SMART" id="SM00343">
    <property type="entry name" value="ZnF_C2HC"/>
    <property type="match status" value="2"/>
</dbReference>
<dbReference type="EMBL" id="BKCJ010154005">
    <property type="protein sequence ID" value="GEY12906.1"/>
    <property type="molecule type" value="Genomic_DNA"/>
</dbReference>
<dbReference type="Pfam" id="PF00098">
    <property type="entry name" value="zf-CCHC"/>
    <property type="match status" value="1"/>
</dbReference>
<keyword evidence="2" id="KW-0175">Coiled coil</keyword>
<organism evidence="4">
    <name type="scientific">Tanacetum cinerariifolium</name>
    <name type="common">Dalmatian daisy</name>
    <name type="synonym">Chrysanthemum cinerariifolium</name>
    <dbReference type="NCBI Taxonomy" id="118510"/>
    <lineage>
        <taxon>Eukaryota</taxon>
        <taxon>Viridiplantae</taxon>
        <taxon>Streptophyta</taxon>
        <taxon>Embryophyta</taxon>
        <taxon>Tracheophyta</taxon>
        <taxon>Spermatophyta</taxon>
        <taxon>Magnoliopsida</taxon>
        <taxon>eudicotyledons</taxon>
        <taxon>Gunneridae</taxon>
        <taxon>Pentapetalae</taxon>
        <taxon>asterids</taxon>
        <taxon>campanulids</taxon>
        <taxon>Asterales</taxon>
        <taxon>Asteraceae</taxon>
        <taxon>Asteroideae</taxon>
        <taxon>Anthemideae</taxon>
        <taxon>Anthemidinae</taxon>
        <taxon>Tanacetum</taxon>
    </lineage>
</organism>
<dbReference type="SUPFAM" id="SSF57756">
    <property type="entry name" value="Retrovirus zinc finger-like domains"/>
    <property type="match status" value="1"/>
</dbReference>
<dbReference type="Gene3D" id="4.10.60.10">
    <property type="entry name" value="Zinc finger, CCHC-type"/>
    <property type="match status" value="1"/>
</dbReference>
<accession>A0A699HGY3</accession>
<proteinExistence type="predicted"/>
<keyword evidence="1" id="KW-0479">Metal-binding</keyword>
<reference evidence="4" key="1">
    <citation type="journal article" date="2019" name="Sci. Rep.">
        <title>Draft genome of Tanacetum cinerariifolium, the natural source of mosquito coil.</title>
        <authorList>
            <person name="Yamashiro T."/>
            <person name="Shiraishi A."/>
            <person name="Satake H."/>
            <person name="Nakayama K."/>
        </authorList>
    </citation>
    <scope>NUCLEOTIDE SEQUENCE</scope>
</reference>
<evidence type="ECO:0000256" key="1">
    <source>
        <dbReference type="PROSITE-ProRule" id="PRU00047"/>
    </source>
</evidence>
<evidence type="ECO:0000313" key="4">
    <source>
        <dbReference type="EMBL" id="GEY12906.1"/>
    </source>
</evidence>
<dbReference type="AlphaFoldDB" id="A0A699HGY3"/>
<feature type="domain" description="CCHC-type" evidence="3">
    <location>
        <begin position="235"/>
        <end position="250"/>
    </location>
</feature>
<gene>
    <name evidence="4" type="ORF">Tci_384880</name>
</gene>
<keyword evidence="1" id="KW-0862">Zinc</keyword>
<name>A0A699HGY3_TANCI</name>
<evidence type="ECO:0000259" key="3">
    <source>
        <dbReference type="PROSITE" id="PS50158"/>
    </source>
</evidence>
<feature type="coiled-coil region" evidence="2">
    <location>
        <begin position="348"/>
        <end position="375"/>
    </location>
</feature>
<dbReference type="GO" id="GO:0008270">
    <property type="term" value="F:zinc ion binding"/>
    <property type="evidence" value="ECO:0007669"/>
    <property type="project" value="UniProtKB-KW"/>
</dbReference>
<dbReference type="GO" id="GO:0003676">
    <property type="term" value="F:nucleic acid binding"/>
    <property type="evidence" value="ECO:0007669"/>
    <property type="project" value="InterPro"/>
</dbReference>
<dbReference type="InterPro" id="IPR001878">
    <property type="entry name" value="Znf_CCHC"/>
</dbReference>
<sequence>MGSHLNGDSPVPTRIVEGVVQPVAPITAKQKLARKNELKARGTLLMALPDKHQLKFNSHKDAKMLMEAIENLPSEWKTHTLIWRNKTDLEDKSLDDLFNSLKIYESEVKHSSSLGTESHNLAFVSSTPTDNTTDSVSAAVNVSAVGTKLSASNLPNVDSLSNAIIYSFFASQSSSGQLDNEDLKQIDVDDLEEMDLKWQMAMLTMRARRFLQKTGRNLGANGPTSMGFDMAKVECYNCHRKGHFVRECRSPNDSRRTVVAEPQRRNVPVETSTSNALVSQCDGTGTYDWSYQAEEEPTNFALVAFTSTSSNSSSDNEARLLVYKQNDSVLEENIKLFNIEVQLRDTALTTLRQKLDTTEKERDDLNMKLEMFQTSSKRLTDLLASQTSKKAGLGWPPSNLYDRFVPSGGYHVVPPPVTGTFMPPKPDLVFHTPPSGENEHLAFNLSPTKPEQDLSSRPSAPIIEDWVSDSEEDDMPQAPIPVAPPVPLRSNPHFKGPKKTKKACFVCKSMDHLIKDCNFHARKLAHKTYSSRDIHKQYAPVNHSKFLLHKVSAAAPPKSQSVLTTADRTVNIYPVTHLQTPVIPPRVTAAKASAVSAAQDKKGTWVWRPKCLVLDHNLRTTSASMTLKWFDYNDALGKSKSVMAWVPKRI</sequence>
<comment type="caution">
    <text evidence="4">The sequence shown here is derived from an EMBL/GenBank/DDBJ whole genome shotgun (WGS) entry which is preliminary data.</text>
</comment>
<dbReference type="InterPro" id="IPR036875">
    <property type="entry name" value="Znf_CCHC_sf"/>
</dbReference>